<evidence type="ECO:0000256" key="3">
    <source>
        <dbReference type="ARBA" id="ARBA00023002"/>
    </source>
</evidence>
<dbReference type="EMBL" id="JAPDRK010000003">
    <property type="protein sequence ID" value="KAJ9614099.1"/>
    <property type="molecule type" value="Genomic_DNA"/>
</dbReference>
<comment type="caution">
    <text evidence="5">The sequence shown here is derived from an EMBL/GenBank/DDBJ whole genome shotgun (WGS) entry which is preliminary data.</text>
</comment>
<feature type="domain" description="NmrA-like" evidence="4">
    <location>
        <begin position="3"/>
        <end position="254"/>
    </location>
</feature>
<dbReference type="PANTHER" id="PTHR47706">
    <property type="entry name" value="NMRA-LIKE FAMILY PROTEIN"/>
    <property type="match status" value="1"/>
</dbReference>
<dbReference type="Proteomes" id="UP001172673">
    <property type="component" value="Unassembled WGS sequence"/>
</dbReference>
<keyword evidence="6" id="KW-1185">Reference proteome</keyword>
<evidence type="ECO:0000313" key="6">
    <source>
        <dbReference type="Proteomes" id="UP001172673"/>
    </source>
</evidence>
<dbReference type="GO" id="GO:0016491">
    <property type="term" value="F:oxidoreductase activity"/>
    <property type="evidence" value="ECO:0007669"/>
    <property type="project" value="UniProtKB-KW"/>
</dbReference>
<dbReference type="AlphaFoldDB" id="A0AA38XIL7"/>
<dbReference type="Pfam" id="PF05368">
    <property type="entry name" value="NmrA"/>
    <property type="match status" value="1"/>
</dbReference>
<dbReference type="Gene3D" id="3.90.25.10">
    <property type="entry name" value="UDP-galactose 4-epimerase, domain 1"/>
    <property type="match status" value="1"/>
</dbReference>
<reference evidence="5" key="1">
    <citation type="submission" date="2022-10" db="EMBL/GenBank/DDBJ databases">
        <title>Culturing micro-colonial fungi from biological soil crusts in the Mojave desert and describing Neophaeococcomyces mojavensis, and introducing the new genera and species Taxawa tesnikishii.</title>
        <authorList>
            <person name="Kurbessoian T."/>
            <person name="Stajich J.E."/>
        </authorList>
    </citation>
    <scope>NUCLEOTIDE SEQUENCE</scope>
    <source>
        <strain evidence="5">TK_41</strain>
    </source>
</reference>
<dbReference type="InterPro" id="IPR036291">
    <property type="entry name" value="NAD(P)-bd_dom_sf"/>
</dbReference>
<name>A0AA38XIL7_9EURO</name>
<dbReference type="Gene3D" id="3.40.50.720">
    <property type="entry name" value="NAD(P)-binding Rossmann-like Domain"/>
    <property type="match status" value="1"/>
</dbReference>
<accession>A0AA38XIL7</accession>
<gene>
    <name evidence="5" type="ORF">H2200_002235</name>
</gene>
<sequence length="310" mass="34349">MVTVAVAGGSGNLGLTIVEALKKSQKHKVIILARKESKSPVPDVPVLAADYANVESLARLLEDNNIHTVISAMSVRGPEEGASEINLVKAAAKSAATKRFIASEYGTLAPADKKYWLPQHEFRLSVIAELKKTDLDWTRIHNGYFLDYFGIPHIESHMTPVAFGVDMANKAAAIPGTGNDVLAFTYTKDVAKFVVAALDLPKWDEALYCYGDKTTWNEFLSIAEEVRGSKFTVAYDSPEKLEKGEITDLPFNEAIYPFFPKPMFQQYFGRFGLYVTQGLFDLPEEESLNKKFPDIKTTTVREVLSAWAGK</sequence>
<evidence type="ECO:0000256" key="2">
    <source>
        <dbReference type="ARBA" id="ARBA00022857"/>
    </source>
</evidence>
<dbReference type="SUPFAM" id="SSF51735">
    <property type="entry name" value="NAD(P)-binding Rossmann-fold domains"/>
    <property type="match status" value="1"/>
</dbReference>
<dbReference type="PANTHER" id="PTHR47706:SF4">
    <property type="entry name" value="NMRA-LIKE DOMAIN-CONTAINING PROTEIN"/>
    <property type="match status" value="1"/>
</dbReference>
<evidence type="ECO:0000256" key="1">
    <source>
        <dbReference type="ARBA" id="ARBA00005725"/>
    </source>
</evidence>
<evidence type="ECO:0000313" key="5">
    <source>
        <dbReference type="EMBL" id="KAJ9614099.1"/>
    </source>
</evidence>
<evidence type="ECO:0000259" key="4">
    <source>
        <dbReference type="Pfam" id="PF05368"/>
    </source>
</evidence>
<proteinExistence type="inferred from homology"/>
<dbReference type="InterPro" id="IPR051609">
    <property type="entry name" value="NmrA/Isoflavone_reductase-like"/>
</dbReference>
<keyword evidence="2" id="KW-0521">NADP</keyword>
<keyword evidence="3" id="KW-0560">Oxidoreductase</keyword>
<dbReference type="InterPro" id="IPR008030">
    <property type="entry name" value="NmrA-like"/>
</dbReference>
<organism evidence="5 6">
    <name type="scientific">Cladophialophora chaetospira</name>
    <dbReference type="NCBI Taxonomy" id="386627"/>
    <lineage>
        <taxon>Eukaryota</taxon>
        <taxon>Fungi</taxon>
        <taxon>Dikarya</taxon>
        <taxon>Ascomycota</taxon>
        <taxon>Pezizomycotina</taxon>
        <taxon>Eurotiomycetes</taxon>
        <taxon>Chaetothyriomycetidae</taxon>
        <taxon>Chaetothyriales</taxon>
        <taxon>Herpotrichiellaceae</taxon>
        <taxon>Cladophialophora</taxon>
    </lineage>
</organism>
<protein>
    <recommendedName>
        <fullName evidence="4">NmrA-like domain-containing protein</fullName>
    </recommendedName>
</protein>
<comment type="similarity">
    <text evidence="1">Belongs to the NmrA-type oxidoreductase family. Isoflavone reductase subfamily.</text>
</comment>